<dbReference type="AlphaFoldDB" id="A0A1I5E6U2"/>
<organism evidence="2 3">
    <name type="scientific">Pseudonocardia ammonioxydans</name>
    <dbReference type="NCBI Taxonomy" id="260086"/>
    <lineage>
        <taxon>Bacteria</taxon>
        <taxon>Bacillati</taxon>
        <taxon>Actinomycetota</taxon>
        <taxon>Actinomycetes</taxon>
        <taxon>Pseudonocardiales</taxon>
        <taxon>Pseudonocardiaceae</taxon>
        <taxon>Pseudonocardia</taxon>
    </lineage>
</organism>
<dbReference type="Proteomes" id="UP000199614">
    <property type="component" value="Unassembled WGS sequence"/>
</dbReference>
<evidence type="ECO:0000313" key="2">
    <source>
        <dbReference type="EMBL" id="SFO07194.1"/>
    </source>
</evidence>
<keyword evidence="1" id="KW-0812">Transmembrane</keyword>
<name>A0A1I5E6U2_PSUAM</name>
<reference evidence="2 3" key="1">
    <citation type="submission" date="2016-10" db="EMBL/GenBank/DDBJ databases">
        <authorList>
            <person name="de Groot N.N."/>
        </authorList>
    </citation>
    <scope>NUCLEOTIDE SEQUENCE [LARGE SCALE GENOMIC DNA]</scope>
    <source>
        <strain evidence="2 3">CGMCC 4.1877</strain>
    </source>
</reference>
<gene>
    <name evidence="2" type="ORF">SAMN05216207_102954</name>
</gene>
<dbReference type="RefSeq" id="WP_177238666.1">
    <property type="nucleotide sequence ID" value="NZ_FOUY01000029.1"/>
</dbReference>
<keyword evidence="1" id="KW-0472">Membrane</keyword>
<feature type="transmembrane region" description="Helical" evidence="1">
    <location>
        <begin position="15"/>
        <end position="36"/>
    </location>
</feature>
<dbReference type="EMBL" id="FOUY01000029">
    <property type="protein sequence ID" value="SFO07194.1"/>
    <property type="molecule type" value="Genomic_DNA"/>
</dbReference>
<keyword evidence="1" id="KW-1133">Transmembrane helix</keyword>
<protein>
    <submittedName>
        <fullName evidence="2">Uncharacterized protein</fullName>
    </submittedName>
</protein>
<sequence length="47" mass="5091">MSPQQATGSATWGPLQWVGAVLAWLWVGVPFAYGLYELVLKIPALFG</sequence>
<evidence type="ECO:0000313" key="3">
    <source>
        <dbReference type="Proteomes" id="UP000199614"/>
    </source>
</evidence>
<keyword evidence="3" id="KW-1185">Reference proteome</keyword>
<evidence type="ECO:0000256" key="1">
    <source>
        <dbReference type="SAM" id="Phobius"/>
    </source>
</evidence>
<accession>A0A1I5E6U2</accession>
<proteinExistence type="predicted"/>
<dbReference type="STRING" id="260086.SAMN05216207_102954"/>